<protein>
    <submittedName>
        <fullName evidence="1">Uncharacterized protein</fullName>
    </submittedName>
</protein>
<name>A0A117RSC0_9ACTN</name>
<dbReference type="AlphaFoldDB" id="A0A117RSC0"/>
<evidence type="ECO:0000313" key="2">
    <source>
        <dbReference type="Proteomes" id="UP000053429"/>
    </source>
</evidence>
<accession>A0A117RSC0</accession>
<comment type="caution">
    <text evidence="1">The sequence shown here is derived from an EMBL/GenBank/DDBJ whole genome shotgun (WGS) entry which is preliminary data.</text>
</comment>
<proteinExistence type="predicted"/>
<gene>
    <name evidence="1" type="ORF">AQJ67_00625</name>
</gene>
<evidence type="ECO:0000313" key="1">
    <source>
        <dbReference type="EMBL" id="KUO06500.1"/>
    </source>
</evidence>
<dbReference type="Proteomes" id="UP000053429">
    <property type="component" value="Unassembled WGS sequence"/>
</dbReference>
<reference evidence="1 2" key="1">
    <citation type="submission" date="2015-10" db="EMBL/GenBank/DDBJ databases">
        <title>Draft genome sequence of Streptomyces caeruleatus NRRL B-24802, type strain for the species Streptomyces caeruleatus.</title>
        <authorList>
            <person name="Ruckert C."/>
            <person name="Winkler A."/>
            <person name="Kalinowski J."/>
            <person name="Kampfer P."/>
            <person name="Glaeser S."/>
        </authorList>
    </citation>
    <scope>NUCLEOTIDE SEQUENCE [LARGE SCALE GENOMIC DNA]</scope>
    <source>
        <strain evidence="1 2">NRRL B-24802</strain>
    </source>
</reference>
<organism evidence="1 2">
    <name type="scientific">Streptomyces caeruleatus</name>
    <dbReference type="NCBI Taxonomy" id="661399"/>
    <lineage>
        <taxon>Bacteria</taxon>
        <taxon>Bacillati</taxon>
        <taxon>Actinomycetota</taxon>
        <taxon>Actinomycetes</taxon>
        <taxon>Kitasatosporales</taxon>
        <taxon>Streptomycetaceae</taxon>
        <taxon>Streptomyces</taxon>
    </lineage>
</organism>
<sequence length="293" mass="32394">MLALSTALLAAACRNEESPTSNKVQDSRCVNIKSRDVKCGDSEKPSAEDKMARNEDVFSVDMKYSYRAEDKEEFSWALDRKLTADEVTTLQELGKGLQVRDVSARTDRQLREFLHNIGARPALARATDFAMQLTGTTGDKVTVTDFEAEVSNCRASKAVTFITLATAGGIGVEAIGFNLDEDPAKAWIYSKDPSVPPKLYSSERNESLSFTDTASSLNVKASMTQKGRLCEWTITAEFVTAGKNGKQEIDNKGKPFVIEDFSNVTDVWYYDLDYRLKPDGGVFARKSGDEWGD</sequence>
<dbReference type="EMBL" id="LMWY01000001">
    <property type="protein sequence ID" value="KUO06500.1"/>
    <property type="molecule type" value="Genomic_DNA"/>
</dbReference>
<keyword evidence="2" id="KW-1185">Reference proteome</keyword>